<feature type="domain" description="FAS1" evidence="3">
    <location>
        <begin position="266"/>
        <end position="512"/>
    </location>
</feature>
<dbReference type="InterPro" id="IPR050904">
    <property type="entry name" value="Adhesion/Biosynth-related"/>
</dbReference>
<dbReference type="InterPro" id="IPR036378">
    <property type="entry name" value="FAS1_dom_sf"/>
</dbReference>
<proteinExistence type="predicted"/>
<accession>A0A409X855</accession>
<dbReference type="Pfam" id="PF02469">
    <property type="entry name" value="Fasciclin"/>
    <property type="match status" value="3"/>
</dbReference>
<evidence type="ECO:0000256" key="1">
    <source>
        <dbReference type="SAM" id="MobiDB-lite"/>
    </source>
</evidence>
<dbReference type="PANTHER" id="PTHR10900">
    <property type="entry name" value="PERIOSTIN-RELATED"/>
    <property type="match status" value="1"/>
</dbReference>
<evidence type="ECO:0000313" key="4">
    <source>
        <dbReference type="EMBL" id="PPQ86884.1"/>
    </source>
</evidence>
<evidence type="ECO:0000259" key="3">
    <source>
        <dbReference type="PROSITE" id="PS50213"/>
    </source>
</evidence>
<comment type="caution">
    <text evidence="4">The sequence shown here is derived from an EMBL/GenBank/DDBJ whole genome shotgun (WGS) entry which is preliminary data.</text>
</comment>
<dbReference type="Gene3D" id="2.30.180.10">
    <property type="entry name" value="FAS1 domain"/>
    <property type="match status" value="3"/>
</dbReference>
<protein>
    <recommendedName>
        <fullName evidence="3">FAS1 domain-containing protein</fullName>
    </recommendedName>
</protein>
<dbReference type="GO" id="GO:0005615">
    <property type="term" value="C:extracellular space"/>
    <property type="evidence" value="ECO:0007669"/>
    <property type="project" value="TreeGrafter"/>
</dbReference>
<sequence>MLFDPLWLFLVLSLGSSVPASLGQGLQAALDQQLHGHRGQEPVFFAAPPIQEDKPSGGTIYKILSDDPKFSRVIKAVNFVEDVASLLDDSSAKLTFFAPPDKALRRPDHPHKPSHEARVVSGPILKPSVFQDIMATGNTNEVNYMTEFRNLTDAIELLDEFEESSTASDEGKKWKEILKVILRAVLHYHIIPSESYDIADLNRNTTYPTKLVIPGASDDQPLRLRVSQSIIPPFTAINFFVKVLHPNIKADNGVIHVVNHPLLPPPSVFQELYLVPHHFSVLTSALQRSELTKDVDLRYIRGKGLTGSSLVTVFAPTNRAFRALPQRLQLFLFSPFGEKVLKKLLQYHVAPDVVVHSSRHLFLFIPLLTDEESTNTDYVHHTHAHETPESSVVHSEGKPDNTYIDPGALFEVEEQTWPVLSWIMRFLPTGLARRGSRKPHVEPIFSANLTLETLFTNHTLHTHVSQHKINFPFPGPKHPSVIDTKIFVNHHPVFVADVVSLNGVIHVVDRLLDPRAGKGHHHHHHHKRSRVYKPDHSEHAWQSTHPDHHHHKQHKQHKHHHKTDAAFIEDFDDVWGDWESWLVSWADEQD</sequence>
<keyword evidence="5" id="KW-1185">Reference proteome</keyword>
<evidence type="ECO:0000256" key="2">
    <source>
        <dbReference type="SAM" id="SignalP"/>
    </source>
</evidence>
<dbReference type="GO" id="GO:0016236">
    <property type="term" value="P:macroautophagy"/>
    <property type="evidence" value="ECO:0007669"/>
    <property type="project" value="TreeGrafter"/>
</dbReference>
<dbReference type="PROSITE" id="PS50213">
    <property type="entry name" value="FAS1"/>
    <property type="match status" value="2"/>
</dbReference>
<dbReference type="OrthoDB" id="7700931at2759"/>
<organism evidence="4 5">
    <name type="scientific">Psilocybe cyanescens</name>
    <dbReference type="NCBI Taxonomy" id="93625"/>
    <lineage>
        <taxon>Eukaryota</taxon>
        <taxon>Fungi</taxon>
        <taxon>Dikarya</taxon>
        <taxon>Basidiomycota</taxon>
        <taxon>Agaricomycotina</taxon>
        <taxon>Agaricomycetes</taxon>
        <taxon>Agaricomycetidae</taxon>
        <taxon>Agaricales</taxon>
        <taxon>Agaricineae</taxon>
        <taxon>Strophariaceae</taxon>
        <taxon>Psilocybe</taxon>
    </lineage>
</organism>
<feature type="chain" id="PRO_5019312728" description="FAS1 domain-containing protein" evidence="2">
    <location>
        <begin position="24"/>
        <end position="590"/>
    </location>
</feature>
<dbReference type="PANTHER" id="PTHR10900:SF122">
    <property type="entry name" value="FAS1 DOMAIN-CONTAINING PROTEIN"/>
    <property type="match status" value="1"/>
</dbReference>
<dbReference type="InterPro" id="IPR000782">
    <property type="entry name" value="FAS1_domain"/>
</dbReference>
<reference evidence="4 5" key="1">
    <citation type="journal article" date="2018" name="Evol. Lett.">
        <title>Horizontal gene cluster transfer increased hallucinogenic mushroom diversity.</title>
        <authorList>
            <person name="Reynolds H.T."/>
            <person name="Vijayakumar V."/>
            <person name="Gluck-Thaler E."/>
            <person name="Korotkin H.B."/>
            <person name="Matheny P.B."/>
            <person name="Slot J.C."/>
        </authorList>
    </citation>
    <scope>NUCLEOTIDE SEQUENCE [LARGE SCALE GENOMIC DNA]</scope>
    <source>
        <strain evidence="4 5">2631</strain>
    </source>
</reference>
<feature type="compositionally biased region" description="Basic residues" evidence="1">
    <location>
        <begin position="547"/>
        <end position="562"/>
    </location>
</feature>
<feature type="compositionally biased region" description="Basic residues" evidence="1">
    <location>
        <begin position="517"/>
        <end position="531"/>
    </location>
</feature>
<feature type="region of interest" description="Disordered" evidence="1">
    <location>
        <begin position="515"/>
        <end position="562"/>
    </location>
</feature>
<dbReference type="STRING" id="93625.A0A409X855"/>
<dbReference type="SUPFAM" id="SSF82153">
    <property type="entry name" value="FAS1 domain"/>
    <property type="match status" value="2"/>
</dbReference>
<dbReference type="AlphaFoldDB" id="A0A409X855"/>
<dbReference type="GO" id="GO:0000329">
    <property type="term" value="C:fungal-type vacuole membrane"/>
    <property type="evidence" value="ECO:0007669"/>
    <property type="project" value="TreeGrafter"/>
</dbReference>
<keyword evidence="2" id="KW-0732">Signal</keyword>
<dbReference type="InParanoid" id="A0A409X855"/>
<gene>
    <name evidence="4" type="ORF">CVT25_012603</name>
</gene>
<dbReference type="Proteomes" id="UP000283269">
    <property type="component" value="Unassembled WGS sequence"/>
</dbReference>
<evidence type="ECO:0000313" key="5">
    <source>
        <dbReference type="Proteomes" id="UP000283269"/>
    </source>
</evidence>
<feature type="signal peptide" evidence="2">
    <location>
        <begin position="1"/>
        <end position="23"/>
    </location>
</feature>
<feature type="domain" description="FAS1" evidence="3">
    <location>
        <begin position="57"/>
        <end position="262"/>
    </location>
</feature>
<dbReference type="SMART" id="SM00554">
    <property type="entry name" value="FAS1"/>
    <property type="match status" value="2"/>
</dbReference>
<dbReference type="EMBL" id="NHYD01002412">
    <property type="protein sequence ID" value="PPQ86884.1"/>
    <property type="molecule type" value="Genomic_DNA"/>
</dbReference>
<name>A0A409X855_PSICY</name>